<comment type="caution">
    <text evidence="1">The sequence shown here is derived from an EMBL/GenBank/DDBJ whole genome shotgun (WGS) entry which is preliminary data.</text>
</comment>
<protein>
    <submittedName>
        <fullName evidence="1">Uncharacterized protein</fullName>
    </submittedName>
</protein>
<accession>A0A6A1VHK3</accession>
<keyword evidence="2" id="KW-1185">Reference proteome</keyword>
<dbReference type="EMBL" id="RXIC02000023">
    <property type="protein sequence ID" value="KAB1212143.1"/>
    <property type="molecule type" value="Genomic_DNA"/>
</dbReference>
<dbReference type="Proteomes" id="UP000516437">
    <property type="component" value="Chromosome 5"/>
</dbReference>
<reference evidence="1 2" key="1">
    <citation type="journal article" date="2019" name="Plant Biotechnol. J.">
        <title>The red bayberry genome and genetic basis of sex determination.</title>
        <authorList>
            <person name="Jia H.M."/>
            <person name="Jia H.J."/>
            <person name="Cai Q.L."/>
            <person name="Wang Y."/>
            <person name="Zhao H.B."/>
            <person name="Yang W.F."/>
            <person name="Wang G.Y."/>
            <person name="Li Y.H."/>
            <person name="Zhan D.L."/>
            <person name="Shen Y.T."/>
            <person name="Niu Q.F."/>
            <person name="Chang L."/>
            <person name="Qiu J."/>
            <person name="Zhao L."/>
            <person name="Xie H.B."/>
            <person name="Fu W.Y."/>
            <person name="Jin J."/>
            <person name="Li X.W."/>
            <person name="Jiao Y."/>
            <person name="Zhou C.C."/>
            <person name="Tu T."/>
            <person name="Chai C.Y."/>
            <person name="Gao J.L."/>
            <person name="Fan L.J."/>
            <person name="van de Weg E."/>
            <person name="Wang J.Y."/>
            <person name="Gao Z.S."/>
        </authorList>
    </citation>
    <scope>NUCLEOTIDE SEQUENCE [LARGE SCALE GENOMIC DNA]</scope>
    <source>
        <tissue evidence="1">Leaves</tissue>
    </source>
</reference>
<evidence type="ECO:0000313" key="2">
    <source>
        <dbReference type="Proteomes" id="UP000516437"/>
    </source>
</evidence>
<organism evidence="1 2">
    <name type="scientific">Morella rubra</name>
    <name type="common">Chinese bayberry</name>
    <dbReference type="NCBI Taxonomy" id="262757"/>
    <lineage>
        <taxon>Eukaryota</taxon>
        <taxon>Viridiplantae</taxon>
        <taxon>Streptophyta</taxon>
        <taxon>Embryophyta</taxon>
        <taxon>Tracheophyta</taxon>
        <taxon>Spermatophyta</taxon>
        <taxon>Magnoliopsida</taxon>
        <taxon>eudicotyledons</taxon>
        <taxon>Gunneridae</taxon>
        <taxon>Pentapetalae</taxon>
        <taxon>rosids</taxon>
        <taxon>fabids</taxon>
        <taxon>Fagales</taxon>
        <taxon>Myricaceae</taxon>
        <taxon>Morella</taxon>
    </lineage>
</organism>
<name>A0A6A1VHK3_9ROSI</name>
<sequence>MGIVGRHALSRGAELAARVDAMAWLWCSCRAGCEACQGRPWVLLVLISAPILPRMAITAHVITEDPFKAITPYGAPHAWLSINTCVHAKHTAGHSWCPVRATIAGFTDDGRVDDLPSARLNALKSDLLDIDPPTLWGMLRPKG</sequence>
<dbReference type="AlphaFoldDB" id="A0A6A1VHK3"/>
<proteinExistence type="predicted"/>
<evidence type="ECO:0000313" key="1">
    <source>
        <dbReference type="EMBL" id="KAB1212143.1"/>
    </source>
</evidence>
<gene>
    <name evidence="1" type="ORF">CJ030_MR5G018207</name>
</gene>